<evidence type="ECO:0000256" key="1">
    <source>
        <dbReference type="ARBA" id="ARBA00007884"/>
    </source>
</evidence>
<keyword evidence="4" id="KW-1185">Reference proteome</keyword>
<accession>A0A839Q0Y7</accession>
<reference evidence="3 4" key="1">
    <citation type="submission" date="2020-08" db="EMBL/GenBank/DDBJ databases">
        <title>The Agave Microbiome: Exploring the role of microbial communities in plant adaptations to desert environments.</title>
        <authorList>
            <person name="Partida-Martinez L.P."/>
        </authorList>
    </citation>
    <scope>NUCLEOTIDE SEQUENCE [LARGE SCALE GENOMIC DNA]</scope>
    <source>
        <strain evidence="3 4">AT2.18</strain>
    </source>
</reference>
<feature type="domain" description="NADH:ubiquinone oxidoreductase intermediate-associated protein 30" evidence="2">
    <location>
        <begin position="60"/>
        <end position="213"/>
    </location>
</feature>
<dbReference type="Proteomes" id="UP000550501">
    <property type="component" value="Unassembled WGS sequence"/>
</dbReference>
<protein>
    <recommendedName>
        <fullName evidence="2">NADH:ubiquinone oxidoreductase intermediate-associated protein 30 domain-containing protein</fullName>
    </recommendedName>
</protein>
<sequence>MLGDRRNGPQLAGVAAGCCWALLVVSCAGHAPGRDETTPAASRASAQVPATEGAAVVLVDLGTADAVATWTTVNDPVMGGRSTSRITFDDGLVFSGVLSLENNGGFASARSPQDPGLGRRAAGATSLGVQAQGDGKTYVMKVGVVDQPWSYIQRFRTEAGVSRRYDLPLGSFEPVGMRLDPAPDAPAVLDPSTIDQVSVYILDKQQGPFQITVGAIDAVTGAA</sequence>
<dbReference type="InterPro" id="IPR008979">
    <property type="entry name" value="Galactose-bd-like_sf"/>
</dbReference>
<dbReference type="RefSeq" id="WP_311736027.1">
    <property type="nucleotide sequence ID" value="NZ_JACHVU010000001.1"/>
</dbReference>
<dbReference type="InterPro" id="IPR013857">
    <property type="entry name" value="NADH-UbQ_OxRdtase-assoc_prot30"/>
</dbReference>
<evidence type="ECO:0000313" key="3">
    <source>
        <dbReference type="EMBL" id="MBB2989093.1"/>
    </source>
</evidence>
<gene>
    <name evidence="3" type="ORF">FHR72_000550</name>
</gene>
<dbReference type="PROSITE" id="PS51257">
    <property type="entry name" value="PROKAR_LIPOPROTEIN"/>
    <property type="match status" value="1"/>
</dbReference>
<dbReference type="InterPro" id="IPR039131">
    <property type="entry name" value="NDUFAF1"/>
</dbReference>
<dbReference type="PANTHER" id="PTHR13194:SF19">
    <property type="entry name" value="NAD(P)-BINDING ROSSMANN-FOLD SUPERFAMILY PROTEIN"/>
    <property type="match status" value="1"/>
</dbReference>
<comment type="caution">
    <text evidence="3">The sequence shown here is derived from an EMBL/GenBank/DDBJ whole genome shotgun (WGS) entry which is preliminary data.</text>
</comment>
<dbReference type="PANTHER" id="PTHR13194">
    <property type="entry name" value="COMPLEX I INTERMEDIATE-ASSOCIATED PROTEIN 30"/>
    <property type="match status" value="1"/>
</dbReference>
<evidence type="ECO:0000313" key="4">
    <source>
        <dbReference type="Proteomes" id="UP000550501"/>
    </source>
</evidence>
<dbReference type="AlphaFoldDB" id="A0A839Q0Y7"/>
<comment type="similarity">
    <text evidence="1">Belongs to the CIA30 family.</text>
</comment>
<dbReference type="EMBL" id="JACHVU010000001">
    <property type="protein sequence ID" value="MBB2989093.1"/>
    <property type="molecule type" value="Genomic_DNA"/>
</dbReference>
<evidence type="ECO:0000259" key="2">
    <source>
        <dbReference type="Pfam" id="PF08547"/>
    </source>
</evidence>
<dbReference type="SUPFAM" id="SSF49785">
    <property type="entry name" value="Galactose-binding domain-like"/>
    <property type="match status" value="1"/>
</dbReference>
<dbReference type="Pfam" id="PF08547">
    <property type="entry name" value="CIA30"/>
    <property type="match status" value="1"/>
</dbReference>
<organism evidence="3 4">
    <name type="scientific">Mycolicibacterium iranicum</name>
    <name type="common">Mycobacterium iranicum</name>
    <dbReference type="NCBI Taxonomy" id="912594"/>
    <lineage>
        <taxon>Bacteria</taxon>
        <taxon>Bacillati</taxon>
        <taxon>Actinomycetota</taxon>
        <taxon>Actinomycetes</taxon>
        <taxon>Mycobacteriales</taxon>
        <taxon>Mycobacteriaceae</taxon>
        <taxon>Mycolicibacterium</taxon>
    </lineage>
</organism>
<proteinExistence type="inferred from homology"/>
<name>A0A839Q0Y7_MYCIR</name>